<evidence type="ECO:0000256" key="11">
    <source>
        <dbReference type="HAMAP-Rule" id="MF_01497"/>
    </source>
</evidence>
<dbReference type="EC" id="2.7.11.1" evidence="11"/>
<accession>A0A2S5T656</accession>
<evidence type="ECO:0000259" key="12">
    <source>
        <dbReference type="Pfam" id="PF01636"/>
    </source>
</evidence>
<dbReference type="Gene3D" id="1.20.1270.170">
    <property type="match status" value="1"/>
</dbReference>
<evidence type="ECO:0000256" key="9">
    <source>
        <dbReference type="ARBA" id="ARBA00022842"/>
    </source>
</evidence>
<keyword evidence="5 11" id="KW-0479">Metal-binding</keyword>
<feature type="active site" evidence="11">
    <location>
        <position position="235"/>
    </location>
</feature>
<evidence type="ECO:0000256" key="1">
    <source>
        <dbReference type="ARBA" id="ARBA00022490"/>
    </source>
</evidence>
<dbReference type="InterPro" id="IPR002575">
    <property type="entry name" value="Aminoglycoside_PTrfase"/>
</dbReference>
<evidence type="ECO:0000313" key="15">
    <source>
        <dbReference type="Proteomes" id="UP000239406"/>
    </source>
</evidence>
<evidence type="ECO:0000256" key="6">
    <source>
        <dbReference type="ARBA" id="ARBA00022741"/>
    </source>
</evidence>
<feature type="site" description="ATP" evidence="11">
    <location>
        <position position="47"/>
    </location>
</feature>
<dbReference type="GO" id="GO:0005524">
    <property type="term" value="F:ATP binding"/>
    <property type="evidence" value="ECO:0007669"/>
    <property type="project" value="UniProtKB-UniRule"/>
</dbReference>
<keyword evidence="6 11" id="KW-0547">Nucleotide-binding</keyword>
<evidence type="ECO:0000256" key="5">
    <source>
        <dbReference type="ARBA" id="ARBA00022723"/>
    </source>
</evidence>
<feature type="active site" description="Proton acceptor" evidence="11">
    <location>
        <position position="218"/>
    </location>
</feature>
<keyword evidence="2 11" id="KW-0723">Serine/threonine-protein kinase</keyword>
<dbReference type="Pfam" id="PF01636">
    <property type="entry name" value="APH"/>
    <property type="match status" value="1"/>
</dbReference>
<comment type="catalytic activity">
    <reaction evidence="11">
        <text>L-threonyl-[protein] + ATP = O-phospho-L-threonyl-[protein] + ADP + H(+)</text>
        <dbReference type="Rhea" id="RHEA:46608"/>
        <dbReference type="Rhea" id="RHEA-COMP:11060"/>
        <dbReference type="Rhea" id="RHEA-COMP:11605"/>
        <dbReference type="ChEBI" id="CHEBI:15378"/>
        <dbReference type="ChEBI" id="CHEBI:30013"/>
        <dbReference type="ChEBI" id="CHEBI:30616"/>
        <dbReference type="ChEBI" id="CHEBI:61977"/>
        <dbReference type="ChEBI" id="CHEBI:456216"/>
        <dbReference type="EC" id="2.7.11.1"/>
    </reaction>
</comment>
<keyword evidence="9 11" id="KW-0460">Magnesium</keyword>
<keyword evidence="8 11" id="KW-0067">ATP-binding</keyword>
<proteinExistence type="inferred from homology"/>
<feature type="domain" description="Aminoglycoside phosphotransferase" evidence="12">
    <location>
        <begin position="45"/>
        <end position="278"/>
    </location>
</feature>
<dbReference type="EMBL" id="PSNY01000006">
    <property type="protein sequence ID" value="PPE70484.1"/>
    <property type="molecule type" value="Genomic_DNA"/>
</dbReference>
<dbReference type="OrthoDB" id="5392197at2"/>
<dbReference type="Gene3D" id="1.10.510.10">
    <property type="entry name" value="Transferase(Phosphotransferase) domain 1"/>
    <property type="match status" value="1"/>
</dbReference>
<dbReference type="PANTHER" id="PTHR39573:SF1">
    <property type="entry name" value="STRESS RESPONSE KINASE A"/>
    <property type="match status" value="1"/>
</dbReference>
<evidence type="ECO:0000313" key="16">
    <source>
        <dbReference type="Proteomes" id="UP000294772"/>
    </source>
</evidence>
<comment type="subunit">
    <text evidence="11">Monomer.</text>
</comment>
<dbReference type="GO" id="GO:0005737">
    <property type="term" value="C:cytoplasm"/>
    <property type="evidence" value="ECO:0007669"/>
    <property type="project" value="UniProtKB-SubCell"/>
</dbReference>
<dbReference type="NCBIfam" id="NF008738">
    <property type="entry name" value="PRK11768.1"/>
    <property type="match status" value="1"/>
</dbReference>
<dbReference type="Proteomes" id="UP000239406">
    <property type="component" value="Unassembled WGS sequence"/>
</dbReference>
<dbReference type="EMBL" id="SLXF01000010">
    <property type="protein sequence ID" value="TCP04793.1"/>
    <property type="molecule type" value="Genomic_DNA"/>
</dbReference>
<reference evidence="14 16" key="2">
    <citation type="submission" date="2019-03" db="EMBL/GenBank/DDBJ databases">
        <title>Genomic Encyclopedia of Type Strains, Phase IV (KMG-IV): sequencing the most valuable type-strain genomes for metagenomic binning, comparative biology and taxonomic classification.</title>
        <authorList>
            <person name="Goeker M."/>
        </authorList>
    </citation>
    <scope>NUCLEOTIDE SEQUENCE [LARGE SCALE GENOMIC DNA]</scope>
    <source>
        <strain evidence="14 16">DSM 15264</strain>
    </source>
</reference>
<evidence type="ECO:0000256" key="4">
    <source>
        <dbReference type="ARBA" id="ARBA00022679"/>
    </source>
</evidence>
<dbReference type="Proteomes" id="UP000294772">
    <property type="component" value="Unassembled WGS sequence"/>
</dbReference>
<comment type="catalytic activity">
    <reaction evidence="11">
        <text>L-seryl-[protein] + ATP = O-phospho-L-seryl-[protein] + ADP + H(+)</text>
        <dbReference type="Rhea" id="RHEA:17989"/>
        <dbReference type="Rhea" id="RHEA-COMP:9863"/>
        <dbReference type="Rhea" id="RHEA-COMP:11604"/>
        <dbReference type="ChEBI" id="CHEBI:15378"/>
        <dbReference type="ChEBI" id="CHEBI:29999"/>
        <dbReference type="ChEBI" id="CHEBI:30616"/>
        <dbReference type="ChEBI" id="CHEBI:83421"/>
        <dbReference type="ChEBI" id="CHEBI:456216"/>
        <dbReference type="EC" id="2.7.11.1"/>
    </reaction>
</comment>
<dbReference type="SUPFAM" id="SSF56112">
    <property type="entry name" value="Protein kinase-like (PK-like)"/>
    <property type="match status" value="1"/>
</dbReference>
<evidence type="ECO:0000256" key="7">
    <source>
        <dbReference type="ARBA" id="ARBA00022777"/>
    </source>
</evidence>
<keyword evidence="3 11" id="KW-0597">Phosphoprotein</keyword>
<sequence>MSDPAPLLPPGDADAAHPYARLTPDLVLDALDRAGLPGDGRLLQLNSYENRVFQAFLDSGEAVVIKFYRPDRWSDAQILEEHAFALELAAEEIPVVAPLALPALPAGSTLAEHAGFRFAVYPRRGGRAPELEDPETLEWLGRFLGRLHAVGRRKPFVHRPPLDLQTFGIASRDWLAAHDCVPPDVRPAWDDALARALDLVAQRFDAVPDLVTLRLHGDCHLGNILWTPAGPHFVDLDDARMGPAIQDLWMLLSGDHAAMQRQLADVLAGYEQFASLDRRELQLIEPLRTLRIVHHCAWIARRWSDPAFPPAFPWFGSSSYWSEQVVRLREQVEAMQDTSSEP</sequence>
<reference evidence="13 15" key="1">
    <citation type="submission" date="2018-02" db="EMBL/GenBank/DDBJ databases">
        <title>Reclassifiation of [Polyangium] brachysporum DSM 7029 as Guopingzhaonella breviflexa gen. nov., sp. nov., a member of the family Comamonadaceae.</title>
        <authorList>
            <person name="Tang B."/>
        </authorList>
    </citation>
    <scope>NUCLEOTIDE SEQUENCE [LARGE SCALE GENOMIC DNA]</scope>
    <source>
        <strain evidence="13 15">DSM 15344</strain>
    </source>
</reference>
<feature type="binding site" evidence="11">
    <location>
        <position position="223"/>
    </location>
    <ligand>
        <name>Mg(2+)</name>
        <dbReference type="ChEBI" id="CHEBI:18420"/>
    </ligand>
</feature>
<comment type="cofactor">
    <cofactor evidence="11">
        <name>Mg(2+)</name>
        <dbReference type="ChEBI" id="CHEBI:18420"/>
    </cofactor>
</comment>
<dbReference type="RefSeq" id="WP_104357035.1">
    <property type="nucleotide sequence ID" value="NZ_CALFFA010000059.1"/>
</dbReference>
<dbReference type="AlphaFoldDB" id="A0A2S5T656"/>
<keyword evidence="7 11" id="KW-0418">Kinase</keyword>
<gene>
    <name evidence="11" type="primary">srkA</name>
    <name evidence="13" type="ORF">C1702_07425</name>
    <name evidence="14" type="ORF">EV676_11080</name>
</gene>
<evidence type="ECO:0000313" key="13">
    <source>
        <dbReference type="EMBL" id="PPE70484.1"/>
    </source>
</evidence>
<feature type="binding site" evidence="11">
    <location>
        <position position="235"/>
    </location>
    <ligand>
        <name>Mg(2+)</name>
        <dbReference type="ChEBI" id="CHEBI:18420"/>
    </ligand>
</feature>
<comment type="function">
    <text evidence="11">A protein kinase that phosphorylates Ser and Thr residues. Probably acts to suppress the effects of stress linked to accumulation of reactive oxygen species. Probably involved in the extracytoplasmic stress response.</text>
</comment>
<comment type="caution">
    <text evidence="13">The sequence shown here is derived from an EMBL/GenBank/DDBJ whole genome shotgun (WGS) entry which is preliminary data.</text>
</comment>
<keyword evidence="1 11" id="KW-0963">Cytoplasm</keyword>
<dbReference type="GO" id="GO:0004674">
    <property type="term" value="F:protein serine/threonine kinase activity"/>
    <property type="evidence" value="ECO:0007669"/>
    <property type="project" value="UniProtKB-UniRule"/>
</dbReference>
<comment type="similarity">
    <text evidence="11">Belongs to the SrkA/RdoA protein kinase family.</text>
</comment>
<evidence type="ECO:0000313" key="14">
    <source>
        <dbReference type="EMBL" id="TCP04793.1"/>
    </source>
</evidence>
<organism evidence="13 15">
    <name type="scientific">Caldimonas thermodepolymerans</name>
    <dbReference type="NCBI Taxonomy" id="215580"/>
    <lineage>
        <taxon>Bacteria</taxon>
        <taxon>Pseudomonadati</taxon>
        <taxon>Pseudomonadota</taxon>
        <taxon>Betaproteobacteria</taxon>
        <taxon>Burkholderiales</taxon>
        <taxon>Sphaerotilaceae</taxon>
        <taxon>Caldimonas</taxon>
    </lineage>
</organism>
<evidence type="ECO:0000256" key="2">
    <source>
        <dbReference type="ARBA" id="ARBA00022527"/>
    </source>
</evidence>
<dbReference type="GO" id="GO:0000287">
    <property type="term" value="F:magnesium ion binding"/>
    <property type="evidence" value="ECO:0007669"/>
    <property type="project" value="UniProtKB-UniRule"/>
</dbReference>
<comment type="subcellular location">
    <subcellularLocation>
        <location evidence="11">Cytoplasm</location>
    </subcellularLocation>
</comment>
<evidence type="ECO:0000256" key="10">
    <source>
        <dbReference type="ARBA" id="ARBA00023016"/>
    </source>
</evidence>
<dbReference type="PANTHER" id="PTHR39573">
    <property type="entry name" value="STRESS RESPONSE KINASE A"/>
    <property type="match status" value="1"/>
</dbReference>
<dbReference type="InterPro" id="IPR011009">
    <property type="entry name" value="Kinase-like_dom_sf"/>
</dbReference>
<keyword evidence="4 11" id="KW-0808">Transferase</keyword>
<keyword evidence="15" id="KW-1185">Reference proteome</keyword>
<dbReference type="HAMAP" id="MF_01497">
    <property type="entry name" value="SrkA_kinase"/>
    <property type="match status" value="1"/>
</dbReference>
<dbReference type="InterPro" id="IPR032882">
    <property type="entry name" value="SrkA/RdoA"/>
</dbReference>
<evidence type="ECO:0000256" key="8">
    <source>
        <dbReference type="ARBA" id="ARBA00022840"/>
    </source>
</evidence>
<dbReference type="Gene3D" id="3.30.200.70">
    <property type="match status" value="1"/>
</dbReference>
<name>A0A2S5T656_9BURK</name>
<protein>
    <recommendedName>
        <fullName evidence="11">Stress response kinase A</fullName>
        <ecNumber evidence="11">2.7.11.1</ecNumber>
    </recommendedName>
    <alternativeName>
        <fullName evidence="11">Serine/threonine-protein kinase SrkA</fullName>
    </alternativeName>
</protein>
<keyword evidence="10 11" id="KW-0346">Stress response</keyword>
<evidence type="ECO:0000256" key="3">
    <source>
        <dbReference type="ARBA" id="ARBA00022553"/>
    </source>
</evidence>